<organism evidence="2 3">
    <name type="scientific">Beijerinckia indica subsp. indica (strain ATCC 9039 / DSM 1715 / NCIMB 8712)</name>
    <dbReference type="NCBI Taxonomy" id="395963"/>
    <lineage>
        <taxon>Bacteria</taxon>
        <taxon>Pseudomonadati</taxon>
        <taxon>Pseudomonadota</taxon>
        <taxon>Alphaproteobacteria</taxon>
        <taxon>Hyphomicrobiales</taxon>
        <taxon>Beijerinckiaceae</taxon>
        <taxon>Beijerinckia</taxon>
    </lineage>
</organism>
<dbReference type="Gene3D" id="3.30.950.30">
    <property type="entry name" value="Schlafen, AAA domain"/>
    <property type="match status" value="1"/>
</dbReference>
<accession>B2IHE1</accession>
<feature type="domain" description="Schlafen AlbA-2" evidence="1">
    <location>
        <begin position="43"/>
        <end position="167"/>
    </location>
</feature>
<dbReference type="eggNOG" id="COG2865">
    <property type="taxonomic scope" value="Bacteria"/>
</dbReference>
<dbReference type="InterPro" id="IPR007421">
    <property type="entry name" value="Schlafen_AlbA_2_dom"/>
</dbReference>
<protein>
    <submittedName>
        <fullName evidence="2">Putative transcriptional regulator</fullName>
    </submittedName>
</protein>
<evidence type="ECO:0000313" key="2">
    <source>
        <dbReference type="EMBL" id="ACB95926.1"/>
    </source>
</evidence>
<name>B2IHE1_BEII9</name>
<evidence type="ECO:0000259" key="1">
    <source>
        <dbReference type="Pfam" id="PF04326"/>
    </source>
</evidence>
<reference evidence="3" key="1">
    <citation type="submission" date="2008-03" db="EMBL/GenBank/DDBJ databases">
        <title>Complete sequence of chromosome of Beijerinckia indica subsp. indica ATCC 9039.</title>
        <authorList>
            <consortium name="US DOE Joint Genome Institute"/>
            <person name="Copeland A."/>
            <person name="Lucas S."/>
            <person name="Lapidus A."/>
            <person name="Glavina del Rio T."/>
            <person name="Dalin E."/>
            <person name="Tice H."/>
            <person name="Bruce D."/>
            <person name="Goodwin L."/>
            <person name="Pitluck S."/>
            <person name="LaButti K."/>
            <person name="Schmutz J."/>
            <person name="Larimer F."/>
            <person name="Land M."/>
            <person name="Hauser L."/>
            <person name="Kyrpides N."/>
            <person name="Mikhailova N."/>
            <person name="Dunfield P.F."/>
            <person name="Dedysh S.N."/>
            <person name="Liesack W."/>
            <person name="Saw J.H."/>
            <person name="Alam M."/>
            <person name="Chen Y."/>
            <person name="Murrell J.C."/>
            <person name="Richardson P."/>
        </authorList>
    </citation>
    <scope>NUCLEOTIDE SEQUENCE [LARGE SCALE GENOMIC DNA]</scope>
    <source>
        <strain evidence="3">ATCC 9039 / DSM 1715 / NCIMB 8712</strain>
    </source>
</reference>
<reference evidence="2 3" key="2">
    <citation type="journal article" date="2010" name="J. Bacteriol.">
        <title>Complete genome sequence of Beijerinckia indica subsp. indica.</title>
        <authorList>
            <person name="Tamas I."/>
            <person name="Dedysh S.N."/>
            <person name="Liesack W."/>
            <person name="Stott M.B."/>
            <person name="Alam M."/>
            <person name="Murrell J.C."/>
            <person name="Dunfield P.F."/>
        </authorList>
    </citation>
    <scope>NUCLEOTIDE SEQUENCE [LARGE SCALE GENOMIC DNA]</scope>
    <source>
        <strain evidence="3">ATCC 9039 / DSM 1715 / NCIMB 8712</strain>
    </source>
</reference>
<keyword evidence="3" id="KW-1185">Reference proteome</keyword>
<evidence type="ECO:0000313" key="3">
    <source>
        <dbReference type="Proteomes" id="UP000001695"/>
    </source>
</evidence>
<dbReference type="HOGENOM" id="CLU_710990_0_0_5"/>
<dbReference type="InterPro" id="IPR038461">
    <property type="entry name" value="Schlafen_AlbA_2_dom_sf"/>
</dbReference>
<dbReference type="EMBL" id="CP001016">
    <property type="protein sequence ID" value="ACB95926.1"/>
    <property type="molecule type" value="Genomic_DNA"/>
</dbReference>
<dbReference type="AlphaFoldDB" id="B2IHE1"/>
<dbReference type="STRING" id="395963.Bind_2313"/>
<dbReference type="Pfam" id="PF04326">
    <property type="entry name" value="SLFN_AlbA_2"/>
    <property type="match status" value="1"/>
</dbReference>
<dbReference type="KEGG" id="bid:Bind_2313"/>
<proteinExistence type="predicted"/>
<sequence length="417" mass="45975">MRNALYCCDNPIDGATNMSLLDIFLDKVTEADLNNLISTCVPESPTIDYKRDTYGNSEGDKREFLADVSSFANTIGGDIVIGIDEAGGLPTAVKPLTGDIDAEVRRLESIALSGIEPRLTNLRIRSVPVAGGHAIIVRVPRSFVPPHRVIAQNSNRFYARAGTKKYEPNVEQLRHLFTDAPHVLERIRSFQADRLVKITVGETPTPLGPLGKVVLHVIPLPSFADGRMADIVSQLAKGGHVPCPLDEVGFSSNYAVNLDGYLSYSVGPPGARLAYAQFFRNGAIEGVGELRSDDNVNSCFITRDLTNLIMSRVRLYLDVLRAYDLGLPVYIFLSLCNATRVVYRYADASGVGCHDSRPLSREIVSVPEIYIDDFNVDVIDVMRPAFTTLWNAVGFLSCNRYDDLARWKSSNPYALTW</sequence>
<dbReference type="Proteomes" id="UP000001695">
    <property type="component" value="Chromosome"/>
</dbReference>
<gene>
    <name evidence="2" type="ordered locus">Bind_2313</name>
</gene>